<gene>
    <name evidence="3" type="ORF">SAMN05444169_8653</name>
</gene>
<dbReference type="EMBL" id="LT670818">
    <property type="protein sequence ID" value="SHH66397.1"/>
    <property type="molecule type" value="Genomic_DNA"/>
</dbReference>
<reference evidence="3 4" key="1">
    <citation type="submission" date="2016-11" db="EMBL/GenBank/DDBJ databases">
        <authorList>
            <person name="Jaros S."/>
            <person name="Januszkiewicz K."/>
            <person name="Wedrychowicz H."/>
        </authorList>
    </citation>
    <scope>NUCLEOTIDE SEQUENCE [LARGE SCALE GENOMIC DNA]</scope>
    <source>
        <strain evidence="3 4">GAS242</strain>
    </source>
</reference>
<dbReference type="OrthoDB" id="9777271at2"/>
<dbReference type="AlphaFoldDB" id="A0A1M5UTM4"/>
<feature type="region of interest" description="Disordered" evidence="1">
    <location>
        <begin position="1"/>
        <end position="27"/>
    </location>
</feature>
<feature type="domain" description="CHAD" evidence="2">
    <location>
        <begin position="26"/>
        <end position="309"/>
    </location>
</feature>
<dbReference type="Proteomes" id="UP000190675">
    <property type="component" value="Chromosome I"/>
</dbReference>
<evidence type="ECO:0000259" key="2">
    <source>
        <dbReference type="PROSITE" id="PS51708"/>
    </source>
</evidence>
<organism evidence="3 4">
    <name type="scientific">Bradyrhizobium erythrophlei</name>
    <dbReference type="NCBI Taxonomy" id="1437360"/>
    <lineage>
        <taxon>Bacteria</taxon>
        <taxon>Pseudomonadati</taxon>
        <taxon>Pseudomonadota</taxon>
        <taxon>Alphaproteobacteria</taxon>
        <taxon>Hyphomicrobiales</taxon>
        <taxon>Nitrobacteraceae</taxon>
        <taxon>Bradyrhizobium</taxon>
    </lineage>
</organism>
<dbReference type="InterPro" id="IPR007899">
    <property type="entry name" value="CHAD_dom"/>
</dbReference>
<dbReference type="InterPro" id="IPR038186">
    <property type="entry name" value="CHAD_dom_sf"/>
</dbReference>
<evidence type="ECO:0000256" key="1">
    <source>
        <dbReference type="SAM" id="MobiDB-lite"/>
    </source>
</evidence>
<dbReference type="Gene3D" id="1.40.20.10">
    <property type="entry name" value="CHAD domain"/>
    <property type="match status" value="1"/>
</dbReference>
<name>A0A1M5UTM4_9BRAD</name>
<dbReference type="PROSITE" id="PS51708">
    <property type="entry name" value="CHAD"/>
    <property type="match status" value="1"/>
</dbReference>
<dbReference type="Pfam" id="PF05235">
    <property type="entry name" value="CHAD"/>
    <property type="match status" value="1"/>
</dbReference>
<sequence>MPPSLKNKAASRPGPAQKRCPPPAPRLSPMMACETAFRIVARRYLGDLTANRDATCKGDPVALHQMRVTLTRLRTVILFFSPMVADSQRTPIRNGLKWLNAHLGAVRDLDVAIERLGAVDKRPRAALYRRSWGDKRADSHSLLARALQSARYRHLIKDTSAWIENGPWSARGGTQAARERTTPIAEYGVEKLTRWQEKILKRSGKLLKMDAAQRHQVRLLNKKLSYSIEALEDLRSDETFSRLLAGLKHLRKAQRTLGQLNDDERARALTATVKRDGARAPWRFIGPKRERHLLQTAVTAYRKVAALEK</sequence>
<accession>A0A1M5UTM4</accession>
<dbReference type="PANTHER" id="PTHR39339:SF1">
    <property type="entry name" value="CHAD DOMAIN-CONTAINING PROTEIN"/>
    <property type="match status" value="1"/>
</dbReference>
<protein>
    <submittedName>
        <fullName evidence="3">CHAD domain-containing protein</fullName>
    </submittedName>
</protein>
<dbReference type="PANTHER" id="PTHR39339">
    <property type="entry name" value="SLR1444 PROTEIN"/>
    <property type="match status" value="1"/>
</dbReference>
<proteinExistence type="predicted"/>
<evidence type="ECO:0000313" key="4">
    <source>
        <dbReference type="Proteomes" id="UP000190675"/>
    </source>
</evidence>
<evidence type="ECO:0000313" key="3">
    <source>
        <dbReference type="EMBL" id="SHH66397.1"/>
    </source>
</evidence>
<dbReference type="SMART" id="SM00880">
    <property type="entry name" value="CHAD"/>
    <property type="match status" value="1"/>
</dbReference>